<organism evidence="1 2">
    <name type="scientific">Sphingomonas dokdonensis</name>
    <dbReference type="NCBI Taxonomy" id="344880"/>
    <lineage>
        <taxon>Bacteria</taxon>
        <taxon>Pseudomonadati</taxon>
        <taxon>Pseudomonadota</taxon>
        <taxon>Alphaproteobacteria</taxon>
        <taxon>Sphingomonadales</taxon>
        <taxon>Sphingomonadaceae</taxon>
        <taxon>Sphingomonas</taxon>
    </lineage>
</organism>
<keyword evidence="2" id="KW-1185">Reference proteome</keyword>
<sequence length="135" mass="14412">MIALSLLLALSQTPATTGGTTDFVAPGTEAMVPPSDWSHLPELSLRQPRPAANALAAFVRNEVQAGRCSGNSPLRIDLAVLVAPDGRLRGVRPNAIGCPTVEQYASGLVMRMARSNVAAPRADQWYRTALTFAWQ</sequence>
<dbReference type="AlphaFoldDB" id="A0A245ZU67"/>
<evidence type="ECO:0000313" key="2">
    <source>
        <dbReference type="Proteomes" id="UP000197290"/>
    </source>
</evidence>
<dbReference type="OrthoDB" id="7472509at2"/>
<evidence type="ECO:0008006" key="3">
    <source>
        <dbReference type="Google" id="ProtNLM"/>
    </source>
</evidence>
<name>A0A245ZU67_9SPHN</name>
<dbReference type="EMBL" id="NBBI01000001">
    <property type="protein sequence ID" value="OWK33270.1"/>
    <property type="molecule type" value="Genomic_DNA"/>
</dbReference>
<dbReference type="RefSeq" id="WP_088365556.1">
    <property type="nucleotide sequence ID" value="NZ_NBBI01000001.1"/>
</dbReference>
<gene>
    <name evidence="1" type="ORF">SPDO_01450</name>
</gene>
<reference evidence="1 2" key="1">
    <citation type="submission" date="2017-03" db="EMBL/GenBank/DDBJ databases">
        <title>Genome sequence of Sphingomonas dokdonensis DSM 21029.</title>
        <authorList>
            <person name="Poehlein A."/>
            <person name="Wuebbeler J.H."/>
            <person name="Steinbuechel A."/>
            <person name="Daniel R."/>
        </authorList>
    </citation>
    <scope>NUCLEOTIDE SEQUENCE [LARGE SCALE GENOMIC DNA]</scope>
    <source>
        <strain evidence="1 2">DSM 21029</strain>
    </source>
</reference>
<proteinExistence type="predicted"/>
<comment type="caution">
    <text evidence="1">The sequence shown here is derived from an EMBL/GenBank/DDBJ whole genome shotgun (WGS) entry which is preliminary data.</text>
</comment>
<accession>A0A245ZU67</accession>
<protein>
    <recommendedName>
        <fullName evidence="3">Gram-negative bacterial tonB protein</fullName>
    </recommendedName>
</protein>
<dbReference type="Proteomes" id="UP000197290">
    <property type="component" value="Unassembled WGS sequence"/>
</dbReference>
<evidence type="ECO:0000313" key="1">
    <source>
        <dbReference type="EMBL" id="OWK33270.1"/>
    </source>
</evidence>